<sequence length="121" mass="13445">MTYKSNYEPYTSQSLYSRPSSSSSLLYPLGDLYPHVVALQLQIEEDENASKNSGYHQDIAYWAEVAASPSSPHTLPDGLSKRSLRRYSGTYPNYPIRPVGPEWNGLAGPVRSDLTCSNELS</sequence>
<dbReference type="Proteomes" id="UP000256690">
    <property type="component" value="Unassembled WGS sequence"/>
</dbReference>
<protein>
    <submittedName>
        <fullName evidence="2">Uncharacterized protein</fullName>
    </submittedName>
</protein>
<dbReference type="RefSeq" id="XP_026606113.1">
    <property type="nucleotide sequence ID" value="XM_026745247.1"/>
</dbReference>
<accession>A0A3D8SJR8</accession>
<organism evidence="2 3">
    <name type="scientific">Aspergillus mulundensis</name>
    <dbReference type="NCBI Taxonomy" id="1810919"/>
    <lineage>
        <taxon>Eukaryota</taxon>
        <taxon>Fungi</taxon>
        <taxon>Dikarya</taxon>
        <taxon>Ascomycota</taxon>
        <taxon>Pezizomycotina</taxon>
        <taxon>Eurotiomycetes</taxon>
        <taxon>Eurotiomycetidae</taxon>
        <taxon>Eurotiales</taxon>
        <taxon>Aspergillaceae</taxon>
        <taxon>Aspergillus</taxon>
        <taxon>Aspergillus subgen. Nidulantes</taxon>
    </lineage>
</organism>
<dbReference type="OrthoDB" id="4483326at2759"/>
<comment type="caution">
    <text evidence="2">The sequence shown here is derived from an EMBL/GenBank/DDBJ whole genome shotgun (WGS) entry which is preliminary data.</text>
</comment>
<feature type="compositionally biased region" description="Polar residues" evidence="1">
    <location>
        <begin position="1"/>
        <end position="11"/>
    </location>
</feature>
<dbReference type="GeneID" id="38113601"/>
<keyword evidence="3" id="KW-1185">Reference proteome</keyword>
<feature type="region of interest" description="Disordered" evidence="1">
    <location>
        <begin position="1"/>
        <end position="23"/>
    </location>
</feature>
<dbReference type="AlphaFoldDB" id="A0A3D8SJR8"/>
<gene>
    <name evidence="2" type="ORF">DSM5745_03231</name>
</gene>
<evidence type="ECO:0000313" key="2">
    <source>
        <dbReference type="EMBL" id="RDW86589.1"/>
    </source>
</evidence>
<reference evidence="2 3" key="1">
    <citation type="journal article" date="2018" name="IMA Fungus">
        <title>IMA Genome-F 9: Draft genome sequence of Annulohypoxylon stygium, Aspergillus mulundensis, Berkeleyomyces basicola (syn. Thielaviopsis basicola), Ceratocystis smalleyi, two Cercospora beticola strains, Coleophoma cylindrospora, Fusarium fracticaudum, Phialophora cf. hyalina, and Morchella septimelata.</title>
        <authorList>
            <person name="Wingfield B.D."/>
            <person name="Bills G.F."/>
            <person name="Dong Y."/>
            <person name="Huang W."/>
            <person name="Nel W.J."/>
            <person name="Swalarsk-Parry B.S."/>
            <person name="Vaghefi N."/>
            <person name="Wilken P.M."/>
            <person name="An Z."/>
            <person name="de Beer Z.W."/>
            <person name="De Vos L."/>
            <person name="Chen L."/>
            <person name="Duong T.A."/>
            <person name="Gao Y."/>
            <person name="Hammerbacher A."/>
            <person name="Kikkert J.R."/>
            <person name="Li Y."/>
            <person name="Li H."/>
            <person name="Li K."/>
            <person name="Li Q."/>
            <person name="Liu X."/>
            <person name="Ma X."/>
            <person name="Naidoo K."/>
            <person name="Pethybridge S.J."/>
            <person name="Sun J."/>
            <person name="Steenkamp E.T."/>
            <person name="van der Nest M.A."/>
            <person name="van Wyk S."/>
            <person name="Wingfield M.J."/>
            <person name="Xiong C."/>
            <person name="Yue Q."/>
            <person name="Zhang X."/>
        </authorList>
    </citation>
    <scope>NUCLEOTIDE SEQUENCE [LARGE SCALE GENOMIC DNA]</scope>
    <source>
        <strain evidence="2 3">DSM 5745</strain>
    </source>
</reference>
<proteinExistence type="predicted"/>
<evidence type="ECO:0000313" key="3">
    <source>
        <dbReference type="Proteomes" id="UP000256690"/>
    </source>
</evidence>
<feature type="compositionally biased region" description="Low complexity" evidence="1">
    <location>
        <begin position="12"/>
        <end position="23"/>
    </location>
</feature>
<dbReference type="EMBL" id="PVWQ01000003">
    <property type="protein sequence ID" value="RDW86589.1"/>
    <property type="molecule type" value="Genomic_DNA"/>
</dbReference>
<name>A0A3D8SJR8_9EURO</name>
<evidence type="ECO:0000256" key="1">
    <source>
        <dbReference type="SAM" id="MobiDB-lite"/>
    </source>
</evidence>